<accession>A0A2D2B3E7</accession>
<gene>
    <name evidence="2" type="ORF">CSW64_21535</name>
</gene>
<keyword evidence="1" id="KW-1133">Transmembrane helix</keyword>
<dbReference type="KEGG" id="cmb:CSW64_21535"/>
<dbReference type="PIRSF" id="PIRSF033239">
    <property type="entry name" value="ExoD"/>
    <property type="match status" value="1"/>
</dbReference>
<evidence type="ECO:0000313" key="3">
    <source>
        <dbReference type="Proteomes" id="UP000228945"/>
    </source>
</evidence>
<sequence>MTPIEKRQTLSSILREICDDPDPVVTVGEVVHRFGPRAFGALLFFFSAPNWLPLPPGSSTFLAIPLLVITPQIAVGIRSPWLPKFVDSRAMPRATFAKAFERIIPVLERVEKVSRPRLGFMFGPIGDRVIGLTCFLLAVVLSLPIFLGNMPPAAAIAAFGLSLVQRDGLLAVLGFLITGISAGLLIIGGHAALLIFRKASEALGMA</sequence>
<name>A0A2D2B3E7_9CAUL</name>
<evidence type="ECO:0000256" key="1">
    <source>
        <dbReference type="SAM" id="Phobius"/>
    </source>
</evidence>
<dbReference type="Pfam" id="PF06055">
    <property type="entry name" value="ExoD"/>
    <property type="match status" value="1"/>
</dbReference>
<dbReference type="OrthoDB" id="8550083at2"/>
<dbReference type="InterPro" id="IPR010331">
    <property type="entry name" value="ExoD"/>
</dbReference>
<proteinExistence type="predicted"/>
<feature type="transmembrane region" description="Helical" evidence="1">
    <location>
        <begin position="129"/>
        <end position="148"/>
    </location>
</feature>
<keyword evidence="1" id="KW-0812">Transmembrane</keyword>
<dbReference type="RefSeq" id="WP_099624031.1">
    <property type="nucleotide sequence ID" value="NZ_CP024201.1"/>
</dbReference>
<keyword evidence="3" id="KW-1185">Reference proteome</keyword>
<dbReference type="PANTHER" id="PTHR41795:SF1">
    <property type="entry name" value="EXOPOLYSACCHARIDE SYNTHESIS PROTEIN"/>
    <property type="match status" value="1"/>
</dbReference>
<dbReference type="EMBL" id="CP024201">
    <property type="protein sequence ID" value="ATQ44783.1"/>
    <property type="molecule type" value="Genomic_DNA"/>
</dbReference>
<dbReference type="AlphaFoldDB" id="A0A2D2B3E7"/>
<organism evidence="2 3">
    <name type="scientific">Caulobacter mirabilis</name>
    <dbReference type="NCBI Taxonomy" id="69666"/>
    <lineage>
        <taxon>Bacteria</taxon>
        <taxon>Pseudomonadati</taxon>
        <taxon>Pseudomonadota</taxon>
        <taxon>Alphaproteobacteria</taxon>
        <taxon>Caulobacterales</taxon>
        <taxon>Caulobacteraceae</taxon>
        <taxon>Caulobacter</taxon>
    </lineage>
</organism>
<feature type="transmembrane region" description="Helical" evidence="1">
    <location>
        <begin position="168"/>
        <end position="196"/>
    </location>
</feature>
<reference evidence="2 3" key="1">
    <citation type="submission" date="2017-10" db="EMBL/GenBank/DDBJ databases">
        <title>Genome sequence of Caulobacter mirabilis FWC38.</title>
        <authorList>
            <person name="Fiebig A."/>
            <person name="Crosson S."/>
        </authorList>
    </citation>
    <scope>NUCLEOTIDE SEQUENCE [LARGE SCALE GENOMIC DNA]</scope>
    <source>
        <strain evidence="2 3">FWC 38</strain>
    </source>
</reference>
<evidence type="ECO:0000313" key="2">
    <source>
        <dbReference type="EMBL" id="ATQ44783.1"/>
    </source>
</evidence>
<protein>
    <submittedName>
        <fullName evidence="2">Exopolysaccharide biosynthesis protein exod</fullName>
    </submittedName>
</protein>
<keyword evidence="1" id="KW-0472">Membrane</keyword>
<dbReference type="Proteomes" id="UP000228945">
    <property type="component" value="Chromosome"/>
</dbReference>
<dbReference type="PANTHER" id="PTHR41795">
    <property type="entry name" value="EXOPOLYSACCHARIDE SYNTHESIS PROTEIN"/>
    <property type="match status" value="1"/>
</dbReference>